<sequence>MDGAWQADPPHATTPNGSTNGVHVAQVHLSQVLEALHSIYDPASSNTTRRQATQYLESAKHHPDAPAHGRNLALDRSQPAQLRHYGLTMLEHAILYNWEDFTVAQGEALRDCVVELAQSITEDDPVYLRNKVAHLWVEVAKRSWGDEWLNMDEQLVALWQTSLHHQAVVLYVLETLSEEVFNREDATAGLRGSDLGRACVEIFTPAEVLTQQLPTRDKGLAVRFGDEGWLRRLCDNLNWCLSQDFRNEERVRTCAVKTMNALRASMSWIMPKAISALQIIQNVSRVLAAPVVDLQLAAIEVIQAIYLRHHLHDEDIVELVSPMLTVDSVNLLREVYNWTLSDMDAHDIHEQKYMLCKKIAEIGNSLGLFVEQKLRDLPEGSNIPGFLELLFDITRNPSLFVSIPVLHCWTKLLRSRFLRENFAQQIMMPLLELCCARLIRYEAFPEDSENPTILFLNEDVDTVPERHAFLGNYRRYCVDIIETAVRHHPIDAMTLVLTQATTMFQNLYQDEPPFQPQTFSKSSMPVLRVDAHVTIIDAALKGYLKWLSMPPSADPEEFEDIRVRMEESFEQWCSQLIQARFEDPEITKKVVQLMSTFSTKALPDRPHFALSFLEYLLTVKLADNPSLLPYSESVKDLDRMCSLEMQKLAMKFPDDFMNVYDTLEQKIKELVASPESDERQRLAFNAFLFIIIHRCTTLDRDTKANRMRQILGQVNAAWQSEELTKSISNFQSFCAMLGMEHLPEFFSTHNFEDVQDWSDQPLPSEGQALQAAILERSNHLPLRLTKTLLAASIEKLRDGSPAYEIAASLWADAIPVVLPNILQLVSHAQAFNNVEASWAHLPPDLQQVIRRVLTDRFWQAGISTESREDFFARVSSSKSTYEGFASTVRGTVRQIRESSYFILYSLTRFPDSFYSISDLPEHFLPPMIEGLFGELNRKISSEWDAVNRQVAQAGDNDNLTDEMKTESILRQLTYSSVSLVASLLDFRQGITDNTQQDHQAQSPSMPTFILSHLSVLSPILLFSNSTLRVRDTRSVLTTIRVLRSLIPRFREASPIRSFFCDDVLKNAITSLHEPYFVDCQKELASLIAAIILLEEETPRNILLSLPGVGSDPARLDRRLAKLRSANRSDERLQRSIVLDLLASLRGVSIHELGKVERGRGIGGGGGARNRGKVMEQYMQMSVETQPGIVRGGSPGLEGVAGMFGGE</sequence>
<dbReference type="InterPro" id="IPR045065">
    <property type="entry name" value="XPO1/5"/>
</dbReference>
<dbReference type="GO" id="GO:0005737">
    <property type="term" value="C:cytoplasm"/>
    <property type="evidence" value="ECO:0007669"/>
    <property type="project" value="TreeGrafter"/>
</dbReference>
<evidence type="ECO:0000256" key="3">
    <source>
        <dbReference type="ARBA" id="ARBA00025147"/>
    </source>
</evidence>
<dbReference type="PANTHER" id="PTHR11223">
    <property type="entry name" value="EXPORTIN 1/5"/>
    <property type="match status" value="1"/>
</dbReference>
<dbReference type="GO" id="GO:0031267">
    <property type="term" value="F:small GTPase binding"/>
    <property type="evidence" value="ECO:0007669"/>
    <property type="project" value="InterPro"/>
</dbReference>
<evidence type="ECO:0000256" key="1">
    <source>
        <dbReference type="ARBA" id="ARBA00009466"/>
    </source>
</evidence>
<dbReference type="GO" id="GO:0005049">
    <property type="term" value="F:nuclear export signal receptor activity"/>
    <property type="evidence" value="ECO:0007669"/>
    <property type="project" value="InterPro"/>
</dbReference>
<dbReference type="PROSITE" id="PS50166">
    <property type="entry name" value="IMPORTIN_B_NT"/>
    <property type="match status" value="1"/>
</dbReference>
<dbReference type="GO" id="GO:0003723">
    <property type="term" value="F:RNA binding"/>
    <property type="evidence" value="ECO:0007669"/>
    <property type="project" value="TreeGrafter"/>
</dbReference>
<dbReference type="GO" id="GO:0006405">
    <property type="term" value="P:RNA export from nucleus"/>
    <property type="evidence" value="ECO:0007669"/>
    <property type="project" value="TreeGrafter"/>
</dbReference>
<dbReference type="Pfam" id="PF08389">
    <property type="entry name" value="Xpo1"/>
    <property type="match status" value="1"/>
</dbReference>
<comment type="function">
    <text evidence="3">tRNA nucleus export receptor which facilitates tRNA translocation across the nuclear pore complex. Involved in pre-tRNA splicing, probably by affecting the interaction of pre-tRNA with splicing endonuclease.</text>
</comment>
<dbReference type="GO" id="GO:0042565">
    <property type="term" value="C:RNA nuclear export complex"/>
    <property type="evidence" value="ECO:0007669"/>
    <property type="project" value="TreeGrafter"/>
</dbReference>
<protein>
    <recommendedName>
        <fullName evidence="5">Importin N-terminal domain-containing protein</fullName>
    </recommendedName>
</protein>
<dbReference type="SUPFAM" id="SSF48371">
    <property type="entry name" value="ARM repeat"/>
    <property type="match status" value="1"/>
</dbReference>
<dbReference type="PANTHER" id="PTHR11223:SF3">
    <property type="entry name" value="EXPORTIN-5"/>
    <property type="match status" value="1"/>
</dbReference>
<gene>
    <name evidence="6" type="ORF">EI97DRAFT_374586</name>
</gene>
<dbReference type="RefSeq" id="XP_033655078.1">
    <property type="nucleotide sequence ID" value="XM_033795462.1"/>
</dbReference>
<dbReference type="InterPro" id="IPR011989">
    <property type="entry name" value="ARM-like"/>
</dbReference>
<keyword evidence="7" id="KW-1185">Reference proteome</keyword>
<organism evidence="6 7">
    <name type="scientific">Westerdykella ornata</name>
    <dbReference type="NCBI Taxonomy" id="318751"/>
    <lineage>
        <taxon>Eukaryota</taxon>
        <taxon>Fungi</taxon>
        <taxon>Dikarya</taxon>
        <taxon>Ascomycota</taxon>
        <taxon>Pezizomycotina</taxon>
        <taxon>Dothideomycetes</taxon>
        <taxon>Pleosporomycetidae</taxon>
        <taxon>Pleosporales</taxon>
        <taxon>Sporormiaceae</taxon>
        <taxon>Westerdykella</taxon>
    </lineage>
</organism>
<dbReference type="InterPro" id="IPR013598">
    <property type="entry name" value="Exportin-1/Importin-b-like"/>
</dbReference>
<name>A0A6A6JRH8_WESOR</name>
<dbReference type="InterPro" id="IPR016024">
    <property type="entry name" value="ARM-type_fold"/>
</dbReference>
<dbReference type="InterPro" id="IPR045478">
    <property type="entry name" value="Exportin-5_C"/>
</dbReference>
<evidence type="ECO:0000256" key="4">
    <source>
        <dbReference type="SAM" id="MobiDB-lite"/>
    </source>
</evidence>
<dbReference type="Pfam" id="PF19273">
    <property type="entry name" value="Exportin-5"/>
    <property type="match status" value="1"/>
</dbReference>
<evidence type="ECO:0000256" key="2">
    <source>
        <dbReference type="ARBA" id="ARBA00022694"/>
    </source>
</evidence>
<evidence type="ECO:0000259" key="5">
    <source>
        <dbReference type="PROSITE" id="PS50166"/>
    </source>
</evidence>
<dbReference type="GO" id="GO:0006611">
    <property type="term" value="P:protein export from nucleus"/>
    <property type="evidence" value="ECO:0007669"/>
    <property type="project" value="InterPro"/>
</dbReference>
<evidence type="ECO:0000313" key="7">
    <source>
        <dbReference type="Proteomes" id="UP000800097"/>
    </source>
</evidence>
<dbReference type="GeneID" id="54548637"/>
<feature type="region of interest" description="Disordered" evidence="4">
    <location>
        <begin position="1"/>
        <end position="21"/>
    </location>
</feature>
<evidence type="ECO:0000313" key="6">
    <source>
        <dbReference type="EMBL" id="KAF2277539.1"/>
    </source>
</evidence>
<reference evidence="6" key="1">
    <citation type="journal article" date="2020" name="Stud. Mycol.">
        <title>101 Dothideomycetes genomes: a test case for predicting lifestyles and emergence of pathogens.</title>
        <authorList>
            <person name="Haridas S."/>
            <person name="Albert R."/>
            <person name="Binder M."/>
            <person name="Bloem J."/>
            <person name="Labutti K."/>
            <person name="Salamov A."/>
            <person name="Andreopoulos B."/>
            <person name="Baker S."/>
            <person name="Barry K."/>
            <person name="Bills G."/>
            <person name="Bluhm B."/>
            <person name="Cannon C."/>
            <person name="Castanera R."/>
            <person name="Culley D."/>
            <person name="Daum C."/>
            <person name="Ezra D."/>
            <person name="Gonzalez J."/>
            <person name="Henrissat B."/>
            <person name="Kuo A."/>
            <person name="Liang C."/>
            <person name="Lipzen A."/>
            <person name="Lutzoni F."/>
            <person name="Magnuson J."/>
            <person name="Mondo S."/>
            <person name="Nolan M."/>
            <person name="Ohm R."/>
            <person name="Pangilinan J."/>
            <person name="Park H.-J."/>
            <person name="Ramirez L."/>
            <person name="Alfaro M."/>
            <person name="Sun H."/>
            <person name="Tritt A."/>
            <person name="Yoshinaga Y."/>
            <person name="Zwiers L.-H."/>
            <person name="Turgeon B."/>
            <person name="Goodwin S."/>
            <person name="Spatafora J."/>
            <person name="Crous P."/>
            <person name="Grigoriev I."/>
        </authorList>
    </citation>
    <scope>NUCLEOTIDE SEQUENCE</scope>
    <source>
        <strain evidence="6">CBS 379.55</strain>
    </source>
</reference>
<feature type="domain" description="Importin N-terminal" evidence="5">
    <location>
        <begin position="52"/>
        <end position="138"/>
    </location>
</feature>
<dbReference type="GO" id="GO:0008033">
    <property type="term" value="P:tRNA processing"/>
    <property type="evidence" value="ECO:0007669"/>
    <property type="project" value="UniProtKB-KW"/>
</dbReference>
<dbReference type="EMBL" id="ML986490">
    <property type="protein sequence ID" value="KAF2277539.1"/>
    <property type="molecule type" value="Genomic_DNA"/>
</dbReference>
<dbReference type="OrthoDB" id="2215036at2759"/>
<dbReference type="GO" id="GO:0005634">
    <property type="term" value="C:nucleus"/>
    <property type="evidence" value="ECO:0007669"/>
    <property type="project" value="TreeGrafter"/>
</dbReference>
<dbReference type="InterPro" id="IPR001494">
    <property type="entry name" value="Importin-beta_N"/>
</dbReference>
<dbReference type="Gene3D" id="1.25.10.10">
    <property type="entry name" value="Leucine-rich Repeat Variant"/>
    <property type="match status" value="1"/>
</dbReference>
<proteinExistence type="inferred from homology"/>
<keyword evidence="2" id="KW-0819">tRNA processing</keyword>
<accession>A0A6A6JRH8</accession>
<comment type="similarity">
    <text evidence="1">Belongs to the exportin family.</text>
</comment>
<dbReference type="Proteomes" id="UP000800097">
    <property type="component" value="Unassembled WGS sequence"/>
</dbReference>
<dbReference type="AlphaFoldDB" id="A0A6A6JRH8"/>